<sequence>MNPESVEQVRVLYETLGWRVAAVLAVPLLGMFVYGGLLSEWERENYWLVLVLGFVLAVVIVIAFPFGLKML</sequence>
<keyword evidence="3" id="KW-1185">Reference proteome</keyword>
<evidence type="ECO:0000313" key="3">
    <source>
        <dbReference type="Proteomes" id="UP001500194"/>
    </source>
</evidence>
<dbReference type="EMBL" id="BAAADU010000002">
    <property type="protein sequence ID" value="GAA0646291.1"/>
    <property type="molecule type" value="Genomic_DNA"/>
</dbReference>
<comment type="caution">
    <text evidence="2">The sequence shown here is derived from an EMBL/GenBank/DDBJ whole genome shotgun (WGS) entry which is preliminary data.</text>
</comment>
<dbReference type="Proteomes" id="UP001500194">
    <property type="component" value="Unassembled WGS sequence"/>
</dbReference>
<feature type="transmembrane region" description="Helical" evidence="1">
    <location>
        <begin position="16"/>
        <end position="34"/>
    </location>
</feature>
<keyword evidence="1" id="KW-0472">Membrane</keyword>
<evidence type="ECO:0000256" key="1">
    <source>
        <dbReference type="SAM" id="Phobius"/>
    </source>
</evidence>
<keyword evidence="1" id="KW-0812">Transmembrane</keyword>
<accession>A0AAV3SZH9</accession>
<protein>
    <submittedName>
        <fullName evidence="2">Uncharacterized protein</fullName>
    </submittedName>
</protein>
<feature type="transmembrane region" description="Helical" evidence="1">
    <location>
        <begin position="46"/>
        <end position="68"/>
    </location>
</feature>
<evidence type="ECO:0000313" key="2">
    <source>
        <dbReference type="EMBL" id="GAA0646291.1"/>
    </source>
</evidence>
<dbReference type="AlphaFoldDB" id="A0AAV3SZH9"/>
<gene>
    <name evidence="2" type="ORF">GCM10009019_05770</name>
</gene>
<name>A0AAV3SZH9_9EURY</name>
<keyword evidence="1" id="KW-1133">Transmembrane helix</keyword>
<proteinExistence type="predicted"/>
<organism evidence="2 3">
    <name type="scientific">Salarchaeum japonicum</name>
    <dbReference type="NCBI Taxonomy" id="555573"/>
    <lineage>
        <taxon>Archaea</taxon>
        <taxon>Methanobacteriati</taxon>
        <taxon>Methanobacteriota</taxon>
        <taxon>Stenosarchaea group</taxon>
        <taxon>Halobacteria</taxon>
        <taxon>Halobacteriales</taxon>
        <taxon>Halobacteriaceae</taxon>
    </lineage>
</organism>
<reference evidence="2 3" key="1">
    <citation type="journal article" date="2019" name="Int. J. Syst. Evol. Microbiol.">
        <title>The Global Catalogue of Microorganisms (GCM) 10K type strain sequencing project: providing services to taxonomists for standard genome sequencing and annotation.</title>
        <authorList>
            <consortium name="The Broad Institute Genomics Platform"/>
            <consortium name="The Broad Institute Genome Sequencing Center for Infectious Disease"/>
            <person name="Wu L."/>
            <person name="Ma J."/>
        </authorList>
    </citation>
    <scope>NUCLEOTIDE SEQUENCE [LARGE SCALE GENOMIC DNA]</scope>
    <source>
        <strain evidence="2 3">JCM 16327</strain>
    </source>
</reference>